<keyword evidence="7" id="KW-1185">Reference proteome</keyword>
<proteinExistence type="predicted"/>
<protein>
    <submittedName>
        <fullName evidence="6">GAF and ANTAR domain-containing protein</fullName>
    </submittedName>
</protein>
<keyword evidence="2" id="KW-0418">Kinase</keyword>
<evidence type="ECO:0000259" key="5">
    <source>
        <dbReference type="PROSITE" id="PS50921"/>
    </source>
</evidence>
<dbReference type="InterPro" id="IPR036388">
    <property type="entry name" value="WH-like_DNA-bd_sf"/>
</dbReference>
<reference evidence="7" key="1">
    <citation type="journal article" date="2019" name="Int. J. Syst. Evol. Microbiol.">
        <title>The Global Catalogue of Microorganisms (GCM) 10K type strain sequencing project: providing services to taxonomists for standard genome sequencing and annotation.</title>
        <authorList>
            <consortium name="The Broad Institute Genomics Platform"/>
            <consortium name="The Broad Institute Genome Sequencing Center for Infectious Disease"/>
            <person name="Wu L."/>
            <person name="Ma J."/>
        </authorList>
    </citation>
    <scope>NUCLEOTIDE SEQUENCE [LARGE SCALE GENOMIC DNA]</scope>
    <source>
        <strain evidence="7">JCM 18302</strain>
    </source>
</reference>
<comment type="caution">
    <text evidence="6">The sequence shown here is derived from an EMBL/GenBank/DDBJ whole genome shotgun (WGS) entry which is preliminary data.</text>
</comment>
<evidence type="ECO:0000313" key="6">
    <source>
        <dbReference type="EMBL" id="GAA5142661.1"/>
    </source>
</evidence>
<dbReference type="SUPFAM" id="SSF52172">
    <property type="entry name" value="CheY-like"/>
    <property type="match status" value="1"/>
</dbReference>
<dbReference type="EMBL" id="BAABJO010000062">
    <property type="protein sequence ID" value="GAA5142661.1"/>
    <property type="molecule type" value="Genomic_DNA"/>
</dbReference>
<name>A0ABP9P949_9PSEU</name>
<dbReference type="Gene3D" id="1.10.10.10">
    <property type="entry name" value="Winged helix-like DNA-binding domain superfamily/Winged helix DNA-binding domain"/>
    <property type="match status" value="1"/>
</dbReference>
<organism evidence="6 7">
    <name type="scientific">Pseudonocardia adelaidensis</name>
    <dbReference type="NCBI Taxonomy" id="648754"/>
    <lineage>
        <taxon>Bacteria</taxon>
        <taxon>Bacillati</taxon>
        <taxon>Actinomycetota</taxon>
        <taxon>Actinomycetes</taxon>
        <taxon>Pseudonocardiales</taxon>
        <taxon>Pseudonocardiaceae</taxon>
        <taxon>Pseudonocardia</taxon>
    </lineage>
</organism>
<evidence type="ECO:0000256" key="3">
    <source>
        <dbReference type="ARBA" id="ARBA00023015"/>
    </source>
</evidence>
<dbReference type="Pfam" id="PF03861">
    <property type="entry name" value="ANTAR"/>
    <property type="match status" value="1"/>
</dbReference>
<keyword evidence="1" id="KW-0808">Transferase</keyword>
<sequence length="268" mass="28561">MRVTRSGTSLRRLLGVDVPNRQVAAAFVELADTLSDAFDLSAYADLLSSHTVDLLGARAAGILLADPAETPGSATPDQLSLLLDSRALKIHEGAGFECFATGLPVRCHDLAAADARWPGYAPAARAAGFGSVYAFPLQRRVRGVGALEVFAAGRVGLGDDDIALGQALADVAATGIVNERTSRSHDILINQLQTALDSRVAIEQAKGVLAGLHEIDVDEAFTALRHYARSHNRRLLDVARTVITSRTMAAEVLTAQRPRRLDAQTHLR</sequence>
<dbReference type="SMART" id="SM01012">
    <property type="entry name" value="ANTAR"/>
    <property type="match status" value="1"/>
</dbReference>
<dbReference type="InterPro" id="IPR011006">
    <property type="entry name" value="CheY-like_superfamily"/>
</dbReference>
<dbReference type="SUPFAM" id="SSF55781">
    <property type="entry name" value="GAF domain-like"/>
    <property type="match status" value="1"/>
</dbReference>
<dbReference type="Pfam" id="PF13185">
    <property type="entry name" value="GAF_2"/>
    <property type="match status" value="1"/>
</dbReference>
<evidence type="ECO:0000256" key="4">
    <source>
        <dbReference type="ARBA" id="ARBA00023163"/>
    </source>
</evidence>
<feature type="domain" description="ANTAR" evidence="5">
    <location>
        <begin position="182"/>
        <end position="243"/>
    </location>
</feature>
<dbReference type="InterPro" id="IPR029016">
    <property type="entry name" value="GAF-like_dom_sf"/>
</dbReference>
<gene>
    <name evidence="6" type="ORF">GCM10023320_83180</name>
</gene>
<dbReference type="InterPro" id="IPR003018">
    <property type="entry name" value="GAF"/>
</dbReference>
<dbReference type="PIRSF" id="PIRSF036625">
    <property type="entry name" value="GAF_ANTAR"/>
    <property type="match status" value="1"/>
</dbReference>
<evidence type="ECO:0000256" key="1">
    <source>
        <dbReference type="ARBA" id="ARBA00022679"/>
    </source>
</evidence>
<dbReference type="PROSITE" id="PS50921">
    <property type="entry name" value="ANTAR"/>
    <property type="match status" value="1"/>
</dbReference>
<evidence type="ECO:0000313" key="7">
    <source>
        <dbReference type="Proteomes" id="UP001500804"/>
    </source>
</evidence>
<keyword evidence="3" id="KW-0805">Transcription regulation</keyword>
<keyword evidence="4" id="KW-0804">Transcription</keyword>
<evidence type="ECO:0000256" key="2">
    <source>
        <dbReference type="ARBA" id="ARBA00022777"/>
    </source>
</evidence>
<dbReference type="InterPro" id="IPR005561">
    <property type="entry name" value="ANTAR"/>
</dbReference>
<dbReference type="InterPro" id="IPR012074">
    <property type="entry name" value="GAF_ANTAR"/>
</dbReference>
<dbReference type="Gene3D" id="3.30.450.40">
    <property type="match status" value="1"/>
</dbReference>
<accession>A0ABP9P949</accession>
<dbReference type="Proteomes" id="UP001500804">
    <property type="component" value="Unassembled WGS sequence"/>
</dbReference>